<proteinExistence type="predicted"/>
<evidence type="ECO:0000313" key="2">
    <source>
        <dbReference type="EMBL" id="PXF32451.1"/>
    </source>
</evidence>
<name>A0ABX5M4D1_9GAMM</name>
<accession>A0ABX5M4D1</accession>
<gene>
    <name evidence="2" type="ORF">WH50_04445</name>
</gene>
<comment type="caution">
    <text evidence="2">The sequence shown here is derived from an EMBL/GenBank/DDBJ whole genome shotgun (WGS) entry which is preliminary data.</text>
</comment>
<keyword evidence="1" id="KW-0812">Transmembrane</keyword>
<organism evidence="2 3">
    <name type="scientific">Pokkaliibacter plantistimulans</name>
    <dbReference type="NCBI Taxonomy" id="1635171"/>
    <lineage>
        <taxon>Bacteria</taxon>
        <taxon>Pseudomonadati</taxon>
        <taxon>Pseudomonadota</taxon>
        <taxon>Gammaproteobacteria</taxon>
        <taxon>Oceanospirillales</taxon>
        <taxon>Balneatrichaceae</taxon>
        <taxon>Pokkaliibacter</taxon>
    </lineage>
</organism>
<feature type="transmembrane region" description="Helical" evidence="1">
    <location>
        <begin position="93"/>
        <end position="114"/>
    </location>
</feature>
<dbReference type="EMBL" id="LAPT01000019">
    <property type="protein sequence ID" value="PXF32451.1"/>
    <property type="molecule type" value="Genomic_DNA"/>
</dbReference>
<feature type="transmembrane region" description="Helical" evidence="1">
    <location>
        <begin position="50"/>
        <end position="69"/>
    </location>
</feature>
<reference evidence="2 3" key="1">
    <citation type="submission" date="2015-03" db="EMBL/GenBank/DDBJ databases">
        <authorList>
            <person name="Krishnan R."/>
            <person name="Midha S."/>
            <person name="Patil P.B."/>
            <person name="Rameshkumar N."/>
        </authorList>
    </citation>
    <scope>NUCLEOTIDE SEQUENCE [LARGE SCALE GENOMIC DNA]</scope>
    <source>
        <strain evidence="2 3">L1E11</strain>
    </source>
</reference>
<keyword evidence="1" id="KW-0472">Membrane</keyword>
<dbReference type="Proteomes" id="UP000248090">
    <property type="component" value="Unassembled WGS sequence"/>
</dbReference>
<protein>
    <submittedName>
        <fullName evidence="2">Uncharacterized protein</fullName>
    </submittedName>
</protein>
<evidence type="ECO:0000313" key="3">
    <source>
        <dbReference type="Proteomes" id="UP000248090"/>
    </source>
</evidence>
<keyword evidence="1" id="KW-1133">Transmembrane helix</keyword>
<evidence type="ECO:0000256" key="1">
    <source>
        <dbReference type="SAM" id="Phobius"/>
    </source>
</evidence>
<sequence length="117" mass="13814">MMSEYYGWIFLIVSLVISMSFFISLLIFSRFSMKRIERKMVQEGLALPRWDGWGGYRVFYYAFAIVWHYKAKRMPLINAEATRRVATKTDQYLALWTVVSGIGFLLCGVIFEIFRTQ</sequence>
<keyword evidence="3" id="KW-1185">Reference proteome</keyword>
<feature type="transmembrane region" description="Helical" evidence="1">
    <location>
        <begin position="6"/>
        <end position="29"/>
    </location>
</feature>